<evidence type="ECO:0000313" key="2">
    <source>
        <dbReference type="EMBL" id="KAF7833896.1"/>
    </source>
</evidence>
<gene>
    <name evidence="2" type="ORF">G2W53_008755</name>
</gene>
<keyword evidence="3" id="KW-1185">Reference proteome</keyword>
<name>A0A835C971_9FABA</name>
<feature type="transmembrane region" description="Helical" evidence="1">
    <location>
        <begin position="16"/>
        <end position="38"/>
    </location>
</feature>
<keyword evidence="1" id="KW-1133">Transmembrane helix</keyword>
<dbReference type="Proteomes" id="UP000634136">
    <property type="component" value="Unassembled WGS sequence"/>
</dbReference>
<proteinExistence type="predicted"/>
<dbReference type="EMBL" id="JAAIUW010000004">
    <property type="protein sequence ID" value="KAF7833896.1"/>
    <property type="molecule type" value="Genomic_DNA"/>
</dbReference>
<reference evidence="2" key="1">
    <citation type="submission" date="2020-09" db="EMBL/GenBank/DDBJ databases">
        <title>Genome-Enabled Discovery of Anthraquinone Biosynthesis in Senna tora.</title>
        <authorList>
            <person name="Kang S.-H."/>
            <person name="Pandey R.P."/>
            <person name="Lee C.-M."/>
            <person name="Sim J.-S."/>
            <person name="Jeong J.-T."/>
            <person name="Choi B.-S."/>
            <person name="Jung M."/>
            <person name="Ginzburg D."/>
            <person name="Zhao K."/>
            <person name="Won S.Y."/>
            <person name="Oh T.-J."/>
            <person name="Yu Y."/>
            <person name="Kim N.-H."/>
            <person name="Lee O.R."/>
            <person name="Lee T.-H."/>
            <person name="Bashyal P."/>
            <person name="Kim T.-S."/>
            <person name="Lee W.-H."/>
            <person name="Kawkins C."/>
            <person name="Kim C.-K."/>
            <person name="Kim J.S."/>
            <person name="Ahn B.O."/>
            <person name="Rhee S.Y."/>
            <person name="Sohng J.K."/>
        </authorList>
    </citation>
    <scope>NUCLEOTIDE SEQUENCE</scope>
    <source>
        <tissue evidence="2">Leaf</tissue>
    </source>
</reference>
<organism evidence="2 3">
    <name type="scientific">Senna tora</name>
    <dbReference type="NCBI Taxonomy" id="362788"/>
    <lineage>
        <taxon>Eukaryota</taxon>
        <taxon>Viridiplantae</taxon>
        <taxon>Streptophyta</taxon>
        <taxon>Embryophyta</taxon>
        <taxon>Tracheophyta</taxon>
        <taxon>Spermatophyta</taxon>
        <taxon>Magnoliopsida</taxon>
        <taxon>eudicotyledons</taxon>
        <taxon>Gunneridae</taxon>
        <taxon>Pentapetalae</taxon>
        <taxon>rosids</taxon>
        <taxon>fabids</taxon>
        <taxon>Fabales</taxon>
        <taxon>Fabaceae</taxon>
        <taxon>Caesalpinioideae</taxon>
        <taxon>Cassia clade</taxon>
        <taxon>Senna</taxon>
    </lineage>
</organism>
<keyword evidence="1" id="KW-0472">Membrane</keyword>
<evidence type="ECO:0000313" key="3">
    <source>
        <dbReference type="Proteomes" id="UP000634136"/>
    </source>
</evidence>
<sequence length="138" mass="15517">MNDQESVSKALEMSSFIIIHPFLALEVCIECIVSWAVIKRSEATFYCAPVCLVEDGMKSILPRSFRGVKRVNYFFYFQRGRFLEKVLMSCRVEGEGINIYETLRGCSRVVLPDLGFESILLVGPFPVAAVGGMCFDRG</sequence>
<dbReference type="AlphaFoldDB" id="A0A835C971"/>
<comment type="caution">
    <text evidence="2">The sequence shown here is derived from an EMBL/GenBank/DDBJ whole genome shotgun (WGS) entry which is preliminary data.</text>
</comment>
<accession>A0A835C971</accession>
<protein>
    <submittedName>
        <fullName evidence="2">Uncharacterized protein</fullName>
    </submittedName>
</protein>
<keyword evidence="1" id="KW-0812">Transmembrane</keyword>
<evidence type="ECO:0000256" key="1">
    <source>
        <dbReference type="SAM" id="Phobius"/>
    </source>
</evidence>